<dbReference type="SUPFAM" id="SSF52833">
    <property type="entry name" value="Thioredoxin-like"/>
    <property type="match status" value="1"/>
</dbReference>
<dbReference type="SFLD" id="SFLDS00019">
    <property type="entry name" value="Glutathione_Transferase_(cytos"/>
    <property type="match status" value="1"/>
</dbReference>
<dbReference type="NCBIfam" id="NF007831">
    <property type="entry name" value="PRK10542.1"/>
    <property type="match status" value="1"/>
</dbReference>
<dbReference type="PROSITE" id="PS50404">
    <property type="entry name" value="GST_NTER"/>
    <property type="match status" value="1"/>
</dbReference>
<evidence type="ECO:0000313" key="3">
    <source>
        <dbReference type="EMBL" id="BDI03809.1"/>
    </source>
</evidence>
<dbReference type="InterPro" id="IPR036282">
    <property type="entry name" value="Glutathione-S-Trfase_C_sf"/>
</dbReference>
<name>A0ABM7YHY5_9BURK</name>
<dbReference type="CDD" id="cd03057">
    <property type="entry name" value="GST_N_Beta"/>
    <property type="match status" value="1"/>
</dbReference>
<dbReference type="PANTHER" id="PTHR44051">
    <property type="entry name" value="GLUTATHIONE S-TRANSFERASE-RELATED"/>
    <property type="match status" value="1"/>
</dbReference>
<keyword evidence="4" id="KW-1185">Reference proteome</keyword>
<dbReference type="Proteomes" id="UP001057498">
    <property type="component" value="Chromosome"/>
</dbReference>
<sequence length="204" mass="22150">MTLKLFLKPGACSLSPHIALEEAGLPYETESVDLAKKVTATGGNYFDINPKGYVPALRLDSGELLTEGPAIVQYIADQAPASQLAPANGTIERYRLQGWLNYIGTELHKSCSAFFNPMSRDDWKAAARANLERRLRHVDDHLGAGNAYLLGEGFSVADGYLFTVLRWMAPIGFDLAPYPQIQAFQARVGARPAVQAALKAEGLA</sequence>
<dbReference type="SFLD" id="SFLDG01150">
    <property type="entry name" value="Main.1:_Beta-like"/>
    <property type="match status" value="1"/>
</dbReference>
<evidence type="ECO:0000313" key="4">
    <source>
        <dbReference type="Proteomes" id="UP001057498"/>
    </source>
</evidence>
<proteinExistence type="predicted"/>
<feature type="domain" description="GST N-terminal" evidence="1">
    <location>
        <begin position="1"/>
        <end position="83"/>
    </location>
</feature>
<dbReference type="Gene3D" id="1.20.1050.10">
    <property type="match status" value="1"/>
</dbReference>
<feature type="domain" description="GST C-terminal" evidence="2">
    <location>
        <begin position="89"/>
        <end position="204"/>
    </location>
</feature>
<dbReference type="InterPro" id="IPR040079">
    <property type="entry name" value="Glutathione_S-Trfase"/>
</dbReference>
<protein>
    <submittedName>
        <fullName evidence="3">Glutathione S-transferase</fullName>
    </submittedName>
</protein>
<dbReference type="EMBL" id="AP025730">
    <property type="protein sequence ID" value="BDI03809.1"/>
    <property type="molecule type" value="Genomic_DNA"/>
</dbReference>
<dbReference type="PANTHER" id="PTHR44051:SF8">
    <property type="entry name" value="GLUTATHIONE S-TRANSFERASE GSTA"/>
    <property type="match status" value="1"/>
</dbReference>
<dbReference type="SUPFAM" id="SSF47616">
    <property type="entry name" value="GST C-terminal domain-like"/>
    <property type="match status" value="1"/>
</dbReference>
<reference evidence="3" key="1">
    <citation type="submission" date="2022-04" db="EMBL/GenBank/DDBJ databases">
        <title>Whole genome sequence of Sphaerotilus sp. FB-5.</title>
        <authorList>
            <person name="Takeda M."/>
            <person name="Narihara S."/>
            <person name="Akimoto M."/>
            <person name="Akimoto R."/>
            <person name="Nishiyashiki S."/>
            <person name="Murakami T."/>
        </authorList>
    </citation>
    <scope>NUCLEOTIDE SEQUENCE</scope>
    <source>
        <strain evidence="3">FB-5</strain>
    </source>
</reference>
<dbReference type="CDD" id="cd03188">
    <property type="entry name" value="GST_C_Beta"/>
    <property type="match status" value="1"/>
</dbReference>
<dbReference type="PROSITE" id="PS50405">
    <property type="entry name" value="GST_CTER"/>
    <property type="match status" value="1"/>
</dbReference>
<dbReference type="Gene3D" id="3.40.30.10">
    <property type="entry name" value="Glutaredoxin"/>
    <property type="match status" value="1"/>
</dbReference>
<dbReference type="InterPro" id="IPR036249">
    <property type="entry name" value="Thioredoxin-like_sf"/>
</dbReference>
<dbReference type="SFLD" id="SFLDG00358">
    <property type="entry name" value="Main_(cytGST)"/>
    <property type="match status" value="1"/>
</dbReference>
<accession>A0ABM7YHY5</accession>
<dbReference type="Pfam" id="PF13409">
    <property type="entry name" value="GST_N_2"/>
    <property type="match status" value="1"/>
</dbReference>
<gene>
    <name evidence="3" type="primary">attY</name>
    <name evidence="3" type="ORF">CATMQ487_07790</name>
</gene>
<dbReference type="InterPro" id="IPR004045">
    <property type="entry name" value="Glutathione_S-Trfase_N"/>
</dbReference>
<dbReference type="InterPro" id="IPR010987">
    <property type="entry name" value="Glutathione-S-Trfase_C-like"/>
</dbReference>
<organism evidence="3 4">
    <name type="scientific">Sphaerotilus microaerophilus</name>
    <dbReference type="NCBI Taxonomy" id="2914710"/>
    <lineage>
        <taxon>Bacteria</taxon>
        <taxon>Pseudomonadati</taxon>
        <taxon>Pseudomonadota</taxon>
        <taxon>Betaproteobacteria</taxon>
        <taxon>Burkholderiales</taxon>
        <taxon>Sphaerotilaceae</taxon>
        <taxon>Sphaerotilus</taxon>
    </lineage>
</organism>
<dbReference type="Pfam" id="PF13410">
    <property type="entry name" value="GST_C_2"/>
    <property type="match status" value="1"/>
</dbReference>
<evidence type="ECO:0000259" key="1">
    <source>
        <dbReference type="PROSITE" id="PS50404"/>
    </source>
</evidence>
<evidence type="ECO:0000259" key="2">
    <source>
        <dbReference type="PROSITE" id="PS50405"/>
    </source>
</evidence>